<dbReference type="PANTHER" id="PTHR43581">
    <property type="entry name" value="ATP/GTP PHOSPHATASE"/>
    <property type="match status" value="1"/>
</dbReference>
<feature type="domain" description="Endonuclease GajA/Old nuclease/RecF-like AAA" evidence="1">
    <location>
        <begin position="158"/>
        <end position="358"/>
    </location>
</feature>
<evidence type="ECO:0000313" key="4">
    <source>
        <dbReference type="Proteomes" id="UP001548590"/>
    </source>
</evidence>
<gene>
    <name evidence="3" type="ORF">ABVT11_15295</name>
</gene>
<feature type="domain" description="Endonuclease GajA/Old nuclease/RecF-like AAA" evidence="1">
    <location>
        <begin position="5"/>
        <end position="61"/>
    </location>
</feature>
<dbReference type="CDD" id="cd01026">
    <property type="entry name" value="TOPRIM_OLD"/>
    <property type="match status" value="1"/>
</dbReference>
<comment type="caution">
    <text evidence="3">The sequence shown here is derived from an EMBL/GenBank/DDBJ whole genome shotgun (WGS) entry which is preliminary data.</text>
</comment>
<evidence type="ECO:0000259" key="2">
    <source>
        <dbReference type="Pfam" id="PF20469"/>
    </source>
</evidence>
<accession>A0ABV2CTI3</accession>
<dbReference type="Pfam" id="PF20469">
    <property type="entry name" value="OLD-like_TOPRIM"/>
    <property type="match status" value="1"/>
</dbReference>
<name>A0ABV2CTI3_9RHOO</name>
<dbReference type="PANTHER" id="PTHR43581:SF4">
    <property type="entry name" value="ATP_GTP PHOSPHATASE"/>
    <property type="match status" value="1"/>
</dbReference>
<dbReference type="CDD" id="cd00267">
    <property type="entry name" value="ABC_ATPase"/>
    <property type="match status" value="1"/>
</dbReference>
<keyword evidence="4" id="KW-1185">Reference proteome</keyword>
<dbReference type="InterPro" id="IPR034139">
    <property type="entry name" value="TOPRIM_OLD"/>
</dbReference>
<dbReference type="InterPro" id="IPR027417">
    <property type="entry name" value="P-loop_NTPase"/>
</dbReference>
<evidence type="ECO:0000313" key="3">
    <source>
        <dbReference type="EMBL" id="MET1491203.1"/>
    </source>
</evidence>
<dbReference type="SUPFAM" id="SSF52540">
    <property type="entry name" value="P-loop containing nucleoside triphosphate hydrolases"/>
    <property type="match status" value="1"/>
</dbReference>
<feature type="domain" description="OLD protein-like TOPRIM" evidence="2">
    <location>
        <begin position="413"/>
        <end position="480"/>
    </location>
</feature>
<sequence>MSNPKITKLIIKNFGCIGPQGVSIDIDKIVVLVGANNAGKSTILRAFEVVADCLKLEQDDFHNRQVLADNFPDIEIHSVVTQDNKPGDEWCQLLPDGTWLIKEKWTWNGIGTEPKRVGFNVKIDRWAQTGDKELMPWGTNNVAKSRRPKPHRVNTFDNPEVQAKAITSLLKSLLENDIKNIKTNEADELSRYDAIVSSLKELRADSKKIQQAGIADIQTQANLILEQIFPNYTMKVIAPESTAPITIDLLGDEFGLEVGATGGPSFPLEKQGSGTQRTALWTILKLLADKGIKAKPAAKTAKTFHESVGPNTAHILLIDEPEVSLHPRAIQAARDVLYSLPDNENWQVMITTHSPSFIDLSKDHTTIIRAEKDAGNNIGATTLYRPDQAQLDSDDKENLKLVNLFDSHISEAFFGGQVLVVEGDTEYTAFNHIKSREALAGNNDYHSLNVIRARGKVTVASMMKVLNHFKSKYYVLHDTDRQTVQSRIKDKSASKNDHVVYRLTTIANPAWTNNNKIEAQMSDFSRVVASVVNFEEAYFSEVIDIDKPENCINRLKSDPDSYAVVKQLLDGILEINGAQLPLGAINWSNVQELDAAVTSWDSKITVLQEA</sequence>
<dbReference type="InterPro" id="IPR051396">
    <property type="entry name" value="Bact_Antivir_Def_Nuclease"/>
</dbReference>
<proteinExistence type="predicted"/>
<dbReference type="RefSeq" id="WP_345929731.1">
    <property type="nucleotide sequence ID" value="NZ_JBDIVF010000011.1"/>
</dbReference>
<dbReference type="InterPro" id="IPR041685">
    <property type="entry name" value="AAA_GajA/Old/RecF-like"/>
</dbReference>
<organism evidence="3 4">
    <name type="scientific">Uliginosibacterium paludis</name>
    <dbReference type="NCBI Taxonomy" id="1615952"/>
    <lineage>
        <taxon>Bacteria</taxon>
        <taxon>Pseudomonadati</taxon>
        <taxon>Pseudomonadota</taxon>
        <taxon>Betaproteobacteria</taxon>
        <taxon>Rhodocyclales</taxon>
        <taxon>Zoogloeaceae</taxon>
        <taxon>Uliginosibacterium</taxon>
    </lineage>
</organism>
<evidence type="ECO:0000259" key="1">
    <source>
        <dbReference type="Pfam" id="PF13175"/>
    </source>
</evidence>
<dbReference type="Gene3D" id="3.40.50.300">
    <property type="entry name" value="P-loop containing nucleotide triphosphate hydrolases"/>
    <property type="match status" value="1"/>
</dbReference>
<dbReference type="Pfam" id="PF13175">
    <property type="entry name" value="AAA_15"/>
    <property type="match status" value="2"/>
</dbReference>
<dbReference type="EMBL" id="JBEWLZ010000010">
    <property type="protein sequence ID" value="MET1491203.1"/>
    <property type="molecule type" value="Genomic_DNA"/>
</dbReference>
<dbReference type="Proteomes" id="UP001548590">
    <property type="component" value="Unassembled WGS sequence"/>
</dbReference>
<reference evidence="3 4" key="1">
    <citation type="submission" date="2024-07" db="EMBL/GenBank/DDBJ databases">
        <title>Uliginosibacterium paludis KCTC:42655.</title>
        <authorList>
            <person name="Kim M.K."/>
        </authorList>
    </citation>
    <scope>NUCLEOTIDE SEQUENCE [LARGE SCALE GENOMIC DNA]</scope>
    <source>
        <strain evidence="3 4">KCTC 42655</strain>
    </source>
</reference>
<protein>
    <submittedName>
        <fullName evidence="3">AAA family ATPase</fullName>
    </submittedName>
</protein>